<keyword evidence="12" id="KW-1185">Reference proteome</keyword>
<dbReference type="GO" id="GO:1990116">
    <property type="term" value="P:ribosome-associated ubiquitin-dependent protein catabolic process"/>
    <property type="evidence" value="ECO:0007669"/>
    <property type="project" value="TreeGrafter"/>
</dbReference>
<dbReference type="InterPro" id="IPR008532">
    <property type="entry name" value="NFACT_RNA-bd"/>
</dbReference>
<feature type="region of interest" description="Disordered" evidence="8">
    <location>
        <begin position="817"/>
        <end position="881"/>
    </location>
</feature>
<dbReference type="PANTHER" id="PTHR15239:SF6">
    <property type="entry name" value="RIBOSOME QUALITY CONTROL COMPLEX SUBUNIT NEMF"/>
    <property type="match status" value="1"/>
</dbReference>
<gene>
    <name evidence="11" type="ORF">X801_05144</name>
</gene>
<dbReference type="Gene3D" id="2.30.310.10">
    <property type="entry name" value="ibrinogen binding protein from staphylococcus aureus domain"/>
    <property type="match status" value="1"/>
</dbReference>
<dbReference type="GO" id="GO:0072344">
    <property type="term" value="P:rescue of stalled ribosome"/>
    <property type="evidence" value="ECO:0007669"/>
    <property type="project" value="TreeGrafter"/>
</dbReference>
<dbReference type="GO" id="GO:0000049">
    <property type="term" value="F:tRNA binding"/>
    <property type="evidence" value="ECO:0007669"/>
    <property type="project" value="TreeGrafter"/>
</dbReference>
<name>A0A1S8WX75_OPIVI</name>
<keyword evidence="5 7" id="KW-0175">Coiled coil</keyword>
<evidence type="ECO:0000259" key="9">
    <source>
        <dbReference type="Pfam" id="PF05670"/>
    </source>
</evidence>
<keyword evidence="4" id="KW-0963">Cytoplasm</keyword>
<evidence type="ECO:0008006" key="13">
    <source>
        <dbReference type="Google" id="ProtNLM"/>
    </source>
</evidence>
<dbReference type="InterPro" id="IPR021846">
    <property type="entry name" value="NFACT-C"/>
</dbReference>
<dbReference type="Pfam" id="PF11923">
    <property type="entry name" value="NFACT-C"/>
    <property type="match status" value="1"/>
</dbReference>
<dbReference type="GO" id="GO:0043023">
    <property type="term" value="F:ribosomal large subunit binding"/>
    <property type="evidence" value="ECO:0007669"/>
    <property type="project" value="TreeGrafter"/>
</dbReference>
<comment type="subcellular location">
    <subcellularLocation>
        <location evidence="2">Cytoplasm</location>
    </subcellularLocation>
    <subcellularLocation>
        <location evidence="1">Nucleus</location>
    </subcellularLocation>
</comment>
<feature type="compositionally biased region" description="Basic and acidic residues" evidence="8">
    <location>
        <begin position="920"/>
        <end position="935"/>
    </location>
</feature>
<dbReference type="Pfam" id="PF05670">
    <property type="entry name" value="NFACT-R_1"/>
    <property type="match status" value="1"/>
</dbReference>
<comment type="similarity">
    <text evidence="3">Belongs to the NEMF family.</text>
</comment>
<evidence type="ECO:0000313" key="11">
    <source>
        <dbReference type="EMBL" id="OON18994.1"/>
    </source>
</evidence>
<protein>
    <recommendedName>
        <fullName evidence="13">NFACT RNA-binding domain-containing protein</fullName>
    </recommendedName>
</protein>
<dbReference type="AlphaFoldDB" id="A0A1S8WX75"/>
<evidence type="ECO:0000256" key="5">
    <source>
        <dbReference type="ARBA" id="ARBA00023054"/>
    </source>
</evidence>
<evidence type="ECO:0000259" key="10">
    <source>
        <dbReference type="Pfam" id="PF11923"/>
    </source>
</evidence>
<evidence type="ECO:0000256" key="8">
    <source>
        <dbReference type="SAM" id="MobiDB-lite"/>
    </source>
</evidence>
<organism evidence="11 12">
    <name type="scientific">Opisthorchis viverrini</name>
    <name type="common">Southeast Asian liver fluke</name>
    <dbReference type="NCBI Taxonomy" id="6198"/>
    <lineage>
        <taxon>Eukaryota</taxon>
        <taxon>Metazoa</taxon>
        <taxon>Spiralia</taxon>
        <taxon>Lophotrochozoa</taxon>
        <taxon>Platyhelminthes</taxon>
        <taxon>Trematoda</taxon>
        <taxon>Digenea</taxon>
        <taxon>Opisthorchiida</taxon>
        <taxon>Opisthorchiata</taxon>
        <taxon>Opisthorchiidae</taxon>
        <taxon>Opisthorchis</taxon>
    </lineage>
</organism>
<evidence type="ECO:0000256" key="4">
    <source>
        <dbReference type="ARBA" id="ARBA00022490"/>
    </source>
</evidence>
<feature type="compositionally biased region" description="Basic and acidic residues" evidence="8">
    <location>
        <begin position="825"/>
        <end position="836"/>
    </location>
</feature>
<feature type="region of interest" description="Disordered" evidence="8">
    <location>
        <begin position="745"/>
        <end position="766"/>
    </location>
</feature>
<evidence type="ECO:0000256" key="3">
    <source>
        <dbReference type="ARBA" id="ARBA00008318"/>
    </source>
</evidence>
<dbReference type="FunFam" id="2.30.310.10:FF:000001">
    <property type="entry name" value="Nuclear export mediator factor Nemf"/>
    <property type="match status" value="1"/>
</dbReference>
<sequence length="1082" mass="122870">MTNLECCLDNAWRKSWHTSDDSTVEKLRYKDTSPLVYAGRFNALWLITLAEREEFIESCSHPVFEHQKGYHNSSVVGSRVNNVYDLNNKTYLIKLAGNDEKFVVLLESGSRIHLTEFDWSKNVMPSGFSMKLRKHIRNKKLSNVKQLGMDRIVDFQFGFDEHLFHLIVELYDRGNMCLTDHAYTILHLLRPRTDASQDVRYAAHEKYPLDLVRTVPECLQGFPNDINIDGICKRVLRLLHEAKGPWCPRGSNEALKPVQKVLSSEFGYGQPCVEHCCRLAHLAVQSTLKPSATENAHVDEEDRIRQIKEDYAMHFAGALRNLLSAAYLVRTDDVEMGMSRGFIFGKKLQPEDEELSRQEDFQPFLFEQFRNKPHVAFPTFSKAVDTYFSKIERDKTTELLVQNENKANKKFENIKKDHELRLAALKADQEQDVRKAQLLETNRQLVDSIILMINHALSNQLDWGTLDTMIQEARARGDLLASHIVQLNLQQNQITVSLKDPYEGDSDGENCERNQTSTEVVISLDLNALNNARKYYDRKRAAMKKEEKTLVASRKALKSAAFKAQQTRKDLRTVAQITKIRKPMWFEKFFWFISSENYLVVAGRDSQQNEVLVKRHLGADDIYVHADIHGASSVIVKARPLTTEESSSDSVSSTSRLPLPPPKTLIEAGTLAIVLSSAWNARVVTSAWWVRQDQVSKTAPSGEYLTTGAFMIRGRKNYLLPCHFMYGFGVLFKLDEESVEHHRGERRVTRVDPSDDFTSAPKTNAEDVPAEKVEMIESDTEFPDTQLRLNLAKNDKVQTTADTESSHFTITCSRGKGASTRTVTNKKDKAVVDKSNKLPNGTVEDNRTSAEKSNAGPIKRGQKSKLRKIKQKYGTQDEDERMARMKLLQGERAKLSQHHKRLGPPFAQEPNIIAAEGDEGNSHKSGDNEEAPKNSEEEECTDIALSQSEDDLQLEEQPPVTRRPDSDNEDEQEGKQAVEDDWLRLMNTFTGQPRENDVLLYAMPVCAPYSALQNYKYKLKLTPGTVKRGKAAKTALNCFLTDKSSSAREKELMRVMKGEDISRNFPGNVKITFPQGGGNRAK</sequence>
<dbReference type="GO" id="GO:0005737">
    <property type="term" value="C:cytoplasm"/>
    <property type="evidence" value="ECO:0007669"/>
    <property type="project" value="UniProtKB-SubCell"/>
</dbReference>
<dbReference type="EMBL" id="KV893674">
    <property type="protein sequence ID" value="OON18994.1"/>
    <property type="molecule type" value="Genomic_DNA"/>
</dbReference>
<proteinExistence type="inferred from homology"/>
<dbReference type="Proteomes" id="UP000243686">
    <property type="component" value="Unassembled WGS sequence"/>
</dbReference>
<dbReference type="InterPro" id="IPR051608">
    <property type="entry name" value="RQC_Subunit_NEMF"/>
</dbReference>
<accession>A0A1S8WX75</accession>
<feature type="domain" description="NFACT protein C-terminal" evidence="10">
    <location>
        <begin position="983"/>
        <end position="1072"/>
    </location>
</feature>
<evidence type="ECO:0000256" key="7">
    <source>
        <dbReference type="SAM" id="Coils"/>
    </source>
</evidence>
<feature type="region of interest" description="Disordered" evidence="8">
    <location>
        <begin position="916"/>
        <end position="980"/>
    </location>
</feature>
<evidence type="ECO:0000256" key="2">
    <source>
        <dbReference type="ARBA" id="ARBA00004496"/>
    </source>
</evidence>
<evidence type="ECO:0000256" key="6">
    <source>
        <dbReference type="ARBA" id="ARBA00023242"/>
    </source>
</evidence>
<dbReference type="Pfam" id="PF05833">
    <property type="entry name" value="NFACT_N"/>
    <property type="match status" value="1"/>
</dbReference>
<evidence type="ECO:0000256" key="1">
    <source>
        <dbReference type="ARBA" id="ARBA00004123"/>
    </source>
</evidence>
<feature type="coiled-coil region" evidence="7">
    <location>
        <begin position="401"/>
        <end position="428"/>
    </location>
</feature>
<feature type="compositionally biased region" description="Basic residues" evidence="8">
    <location>
        <begin position="860"/>
        <end position="871"/>
    </location>
</feature>
<reference evidence="11 12" key="1">
    <citation type="submission" date="2015-03" db="EMBL/GenBank/DDBJ databases">
        <title>Draft genome of the nematode, Opisthorchis viverrini.</title>
        <authorList>
            <person name="Mitreva M."/>
        </authorList>
    </citation>
    <scope>NUCLEOTIDE SEQUENCE [LARGE SCALE GENOMIC DNA]</scope>
    <source>
        <strain evidence="11">Khon Kaen</strain>
    </source>
</reference>
<feature type="domain" description="NFACT RNA-binding" evidence="9">
    <location>
        <begin position="588"/>
        <end position="714"/>
    </location>
</feature>
<dbReference type="GO" id="GO:1990112">
    <property type="term" value="C:RQC complex"/>
    <property type="evidence" value="ECO:0007669"/>
    <property type="project" value="TreeGrafter"/>
</dbReference>
<evidence type="ECO:0000313" key="12">
    <source>
        <dbReference type="Proteomes" id="UP000243686"/>
    </source>
</evidence>
<dbReference type="GO" id="GO:0005634">
    <property type="term" value="C:nucleus"/>
    <property type="evidence" value="ECO:0007669"/>
    <property type="project" value="UniProtKB-SubCell"/>
</dbReference>
<keyword evidence="6" id="KW-0539">Nucleus</keyword>
<dbReference type="PANTHER" id="PTHR15239">
    <property type="entry name" value="NUCLEAR EXPORT MEDIATOR FACTOR NEMF"/>
    <property type="match status" value="1"/>
</dbReference>